<sequence>HINVCITKEYMISQICLYCFSKPDDPIQRKDDKDKQVSFKSKGSPMPTKHPNLEAFSLSLL</sequence>
<feature type="non-terminal residue" evidence="2">
    <location>
        <position position="1"/>
    </location>
</feature>
<gene>
    <name evidence="2" type="ORF">BCV72DRAFT_210628</name>
</gene>
<dbReference type="Proteomes" id="UP000242414">
    <property type="component" value="Unassembled WGS sequence"/>
</dbReference>
<name>A0A1X0QYE0_RHIZD</name>
<evidence type="ECO:0000313" key="2">
    <source>
        <dbReference type="EMBL" id="ORE04790.1"/>
    </source>
</evidence>
<organism evidence="2">
    <name type="scientific">Rhizopus microsporus var. microsporus</name>
    <dbReference type="NCBI Taxonomy" id="86635"/>
    <lineage>
        <taxon>Eukaryota</taxon>
        <taxon>Fungi</taxon>
        <taxon>Fungi incertae sedis</taxon>
        <taxon>Mucoromycota</taxon>
        <taxon>Mucoromycotina</taxon>
        <taxon>Mucoromycetes</taxon>
        <taxon>Mucorales</taxon>
        <taxon>Mucorineae</taxon>
        <taxon>Rhizopodaceae</taxon>
        <taxon>Rhizopus</taxon>
    </lineage>
</organism>
<dbReference type="AlphaFoldDB" id="A0A1X0QYE0"/>
<reference evidence="2" key="1">
    <citation type="journal article" date="2016" name="Proc. Natl. Acad. Sci. U.S.A.">
        <title>Lipid metabolic changes in an early divergent fungus govern the establishment of a mutualistic symbiosis with endobacteria.</title>
        <authorList>
            <person name="Lastovetsky O.A."/>
            <person name="Gaspar M.L."/>
            <person name="Mondo S.J."/>
            <person name="LaButti K.M."/>
            <person name="Sandor L."/>
            <person name="Grigoriev I.V."/>
            <person name="Henry S.A."/>
            <person name="Pawlowska T.E."/>
        </authorList>
    </citation>
    <scope>NUCLEOTIDE SEQUENCE [LARGE SCALE GENOMIC DNA]</scope>
    <source>
        <strain evidence="2">ATCC 52814</strain>
    </source>
</reference>
<protein>
    <submittedName>
        <fullName evidence="2">Uncharacterized protein</fullName>
    </submittedName>
</protein>
<dbReference type="VEuPathDB" id="FungiDB:BCV72DRAFT_210628"/>
<accession>A0A1X0QYE0</accession>
<feature type="compositionally biased region" description="Basic and acidic residues" evidence="1">
    <location>
        <begin position="28"/>
        <end position="37"/>
    </location>
</feature>
<feature type="region of interest" description="Disordered" evidence="1">
    <location>
        <begin position="28"/>
        <end position="51"/>
    </location>
</feature>
<dbReference type="EMBL" id="KV921961">
    <property type="protein sequence ID" value="ORE04790.1"/>
    <property type="molecule type" value="Genomic_DNA"/>
</dbReference>
<proteinExistence type="predicted"/>
<evidence type="ECO:0000256" key="1">
    <source>
        <dbReference type="SAM" id="MobiDB-lite"/>
    </source>
</evidence>